<comment type="caution">
    <text evidence="2">The sequence shown here is derived from an EMBL/GenBank/DDBJ whole genome shotgun (WGS) entry which is preliminary data.</text>
</comment>
<dbReference type="OrthoDB" id="595091at2"/>
<proteinExistence type="predicted"/>
<dbReference type="Gene3D" id="3.40.50.1820">
    <property type="entry name" value="alpha/beta hydrolase"/>
    <property type="match status" value="1"/>
</dbReference>
<dbReference type="STRING" id="1237149.C900_03753"/>
<dbReference type="Pfam" id="PF02230">
    <property type="entry name" value="Abhydrolase_2"/>
    <property type="match status" value="1"/>
</dbReference>
<sequence>MRQHSITFGFEARYFQLGEITDSTREIIFVLHGYGQQAKYFIRKFNSISTAETCIIAPEGLNRFYTEGFSGRVGATWMTKEDRLTDIKNYITYLNAIYDQLLPAGNGNIKISIIGFSQGAATASRWAADEHVPFHRLILWAGIFPPDMDIENATDKLRGKSIYYVYGTDDPFLTKETLIEMKQLSGKLRVKPVNLIFEGKHDIDEGPLKKIFMND</sequence>
<protein>
    <recommendedName>
        <fullName evidence="1">Phospholipase/carboxylesterase/thioesterase domain-containing protein</fullName>
    </recommendedName>
</protein>
<gene>
    <name evidence="2" type="ORF">C900_03753</name>
</gene>
<name>L8JSC9_9BACT</name>
<keyword evidence="3" id="KW-1185">Reference proteome</keyword>
<accession>L8JSC9</accession>
<reference evidence="2 3" key="1">
    <citation type="submission" date="2012-12" db="EMBL/GenBank/DDBJ databases">
        <title>Genome assembly of Fulvivirga imtechensis AK7.</title>
        <authorList>
            <person name="Nupur N."/>
            <person name="Khatri I."/>
            <person name="Kumar R."/>
            <person name="Subramanian S."/>
            <person name="Pinnaka A."/>
        </authorList>
    </citation>
    <scope>NUCLEOTIDE SEQUENCE [LARGE SCALE GENOMIC DNA]</scope>
    <source>
        <strain evidence="2 3">AK7</strain>
    </source>
</reference>
<dbReference type="RefSeq" id="WP_009581152.1">
    <property type="nucleotide sequence ID" value="NZ_AMZN01000054.1"/>
</dbReference>
<evidence type="ECO:0000259" key="1">
    <source>
        <dbReference type="Pfam" id="PF02230"/>
    </source>
</evidence>
<dbReference type="InterPro" id="IPR029058">
    <property type="entry name" value="AB_hydrolase_fold"/>
</dbReference>
<dbReference type="eggNOG" id="COG0400">
    <property type="taxonomic scope" value="Bacteria"/>
</dbReference>
<dbReference type="InterPro" id="IPR003140">
    <property type="entry name" value="PLipase/COase/thioEstase"/>
</dbReference>
<dbReference type="EMBL" id="AMZN01000054">
    <property type="protein sequence ID" value="ELR70399.1"/>
    <property type="molecule type" value="Genomic_DNA"/>
</dbReference>
<dbReference type="SUPFAM" id="SSF53474">
    <property type="entry name" value="alpha/beta-Hydrolases"/>
    <property type="match status" value="1"/>
</dbReference>
<evidence type="ECO:0000313" key="2">
    <source>
        <dbReference type="EMBL" id="ELR70399.1"/>
    </source>
</evidence>
<feature type="domain" description="Phospholipase/carboxylesterase/thioesterase" evidence="1">
    <location>
        <begin position="23"/>
        <end position="204"/>
    </location>
</feature>
<evidence type="ECO:0000313" key="3">
    <source>
        <dbReference type="Proteomes" id="UP000011135"/>
    </source>
</evidence>
<dbReference type="GO" id="GO:0016787">
    <property type="term" value="F:hydrolase activity"/>
    <property type="evidence" value="ECO:0007669"/>
    <property type="project" value="InterPro"/>
</dbReference>
<dbReference type="AlphaFoldDB" id="L8JSC9"/>
<dbReference type="Proteomes" id="UP000011135">
    <property type="component" value="Unassembled WGS sequence"/>
</dbReference>
<organism evidence="2 3">
    <name type="scientific">Fulvivirga imtechensis AK7</name>
    <dbReference type="NCBI Taxonomy" id="1237149"/>
    <lineage>
        <taxon>Bacteria</taxon>
        <taxon>Pseudomonadati</taxon>
        <taxon>Bacteroidota</taxon>
        <taxon>Cytophagia</taxon>
        <taxon>Cytophagales</taxon>
        <taxon>Fulvivirgaceae</taxon>
        <taxon>Fulvivirga</taxon>
    </lineage>
</organism>